<proteinExistence type="predicted"/>
<reference evidence="1 2" key="1">
    <citation type="submission" date="2023-04" db="EMBL/GenBank/DDBJ databases">
        <title>Genome of Basidiobolus ranarum AG-B5.</title>
        <authorList>
            <person name="Stajich J.E."/>
            <person name="Carter-House D."/>
            <person name="Gryganskyi A."/>
        </authorList>
    </citation>
    <scope>NUCLEOTIDE SEQUENCE [LARGE SCALE GENOMIC DNA]</scope>
    <source>
        <strain evidence="1 2">AG-B5</strain>
    </source>
</reference>
<comment type="caution">
    <text evidence="1">The sequence shown here is derived from an EMBL/GenBank/DDBJ whole genome shotgun (WGS) entry which is preliminary data.</text>
</comment>
<gene>
    <name evidence="1" type="ORF">K7432_004113</name>
</gene>
<sequence length="330" mass="36168">MHHKMDSTDNTVFILDSNPACDFAVLRFITSCYTASLVDSFIAIPAIGPAKRVKNVASLLECISLLPFNVLPFESEIFEKSLTATYEASSDIVDGGLESNLTSISQNLVIIIGTKGRQRVSTHLASKSSILGRTTLKGKKLEYQWCLLPHLTTLNPSSVAAPCYMVKDHKWLHGTTEVRVPSPLATYILSIPTASFGLQNWPWKLEFIPNTSAEEGNDTKMTLGSRWLRQVVPLHKIVLTTFKVNSTGIAEFVNSNVGNAMLHSSFLSPPPEGENTPGIEGDIYLPVVAPQPVYGSLEQLLKGSEQGWLPIDDVDITSRGDYIVGWTGMF</sequence>
<dbReference type="Proteomes" id="UP001479436">
    <property type="component" value="Unassembled WGS sequence"/>
</dbReference>
<name>A0ABR2WYU5_9FUNG</name>
<protein>
    <submittedName>
        <fullName evidence="1">Uncharacterized protein</fullName>
    </submittedName>
</protein>
<dbReference type="EMBL" id="JASJQH010000136">
    <property type="protein sequence ID" value="KAK9766657.1"/>
    <property type="molecule type" value="Genomic_DNA"/>
</dbReference>
<evidence type="ECO:0000313" key="2">
    <source>
        <dbReference type="Proteomes" id="UP001479436"/>
    </source>
</evidence>
<keyword evidence="2" id="KW-1185">Reference proteome</keyword>
<organism evidence="1 2">
    <name type="scientific">Basidiobolus ranarum</name>
    <dbReference type="NCBI Taxonomy" id="34480"/>
    <lineage>
        <taxon>Eukaryota</taxon>
        <taxon>Fungi</taxon>
        <taxon>Fungi incertae sedis</taxon>
        <taxon>Zoopagomycota</taxon>
        <taxon>Entomophthoromycotina</taxon>
        <taxon>Basidiobolomycetes</taxon>
        <taxon>Basidiobolales</taxon>
        <taxon>Basidiobolaceae</taxon>
        <taxon>Basidiobolus</taxon>
    </lineage>
</organism>
<evidence type="ECO:0000313" key="1">
    <source>
        <dbReference type="EMBL" id="KAK9766657.1"/>
    </source>
</evidence>
<accession>A0ABR2WYU5</accession>